<dbReference type="InterPro" id="IPR050204">
    <property type="entry name" value="AraC_XylS_family_regulators"/>
</dbReference>
<evidence type="ECO:0000313" key="5">
    <source>
        <dbReference type="EMBL" id="SIT58453.1"/>
    </source>
</evidence>
<evidence type="ECO:0000256" key="2">
    <source>
        <dbReference type="ARBA" id="ARBA00023125"/>
    </source>
</evidence>
<dbReference type="SMART" id="SM00342">
    <property type="entry name" value="HTH_ARAC"/>
    <property type="match status" value="1"/>
</dbReference>
<evidence type="ECO:0000313" key="6">
    <source>
        <dbReference type="Proteomes" id="UP000188388"/>
    </source>
</evidence>
<dbReference type="EMBL" id="FTPD01000045">
    <property type="protein sequence ID" value="SIT58453.1"/>
    <property type="molecule type" value="Genomic_DNA"/>
</dbReference>
<dbReference type="PANTHER" id="PTHR46796">
    <property type="entry name" value="HTH-TYPE TRANSCRIPTIONAL ACTIVATOR RHAS-RELATED"/>
    <property type="match status" value="1"/>
</dbReference>
<dbReference type="InterPro" id="IPR018062">
    <property type="entry name" value="HTH_AraC-typ_CS"/>
</dbReference>
<evidence type="ECO:0000259" key="4">
    <source>
        <dbReference type="PROSITE" id="PS01124"/>
    </source>
</evidence>
<dbReference type="STRING" id="1631249.BQ8794_50555"/>
<dbReference type="PROSITE" id="PS01124">
    <property type="entry name" value="HTH_ARAC_FAMILY_2"/>
    <property type="match status" value="1"/>
</dbReference>
<dbReference type="SUPFAM" id="SSF46689">
    <property type="entry name" value="Homeodomain-like"/>
    <property type="match status" value="2"/>
</dbReference>
<keyword evidence="1" id="KW-0805">Transcription regulation</keyword>
<dbReference type="InterPro" id="IPR020449">
    <property type="entry name" value="Tscrpt_reg_AraC-type_HTH"/>
</dbReference>
<accession>A0A1R3VGR1</accession>
<dbReference type="PROSITE" id="PS00041">
    <property type="entry name" value="HTH_ARAC_FAMILY_1"/>
    <property type="match status" value="1"/>
</dbReference>
<organism evidence="5 6">
    <name type="scientific">Mesorhizobium prunaredense</name>
    <dbReference type="NCBI Taxonomy" id="1631249"/>
    <lineage>
        <taxon>Bacteria</taxon>
        <taxon>Pseudomonadati</taxon>
        <taxon>Pseudomonadota</taxon>
        <taxon>Alphaproteobacteria</taxon>
        <taxon>Hyphomicrobiales</taxon>
        <taxon>Phyllobacteriaceae</taxon>
        <taxon>Mesorhizobium</taxon>
    </lineage>
</organism>
<dbReference type="InterPro" id="IPR018060">
    <property type="entry name" value="HTH_AraC"/>
</dbReference>
<dbReference type="GO" id="GO:0003700">
    <property type="term" value="F:DNA-binding transcription factor activity"/>
    <property type="evidence" value="ECO:0007669"/>
    <property type="project" value="InterPro"/>
</dbReference>
<dbReference type="PRINTS" id="PR00032">
    <property type="entry name" value="HTHARAC"/>
</dbReference>
<keyword evidence="3" id="KW-0804">Transcription</keyword>
<evidence type="ECO:0000256" key="3">
    <source>
        <dbReference type="ARBA" id="ARBA00023163"/>
    </source>
</evidence>
<name>A0A1R3VGR1_9HYPH</name>
<proteinExistence type="predicted"/>
<dbReference type="AlphaFoldDB" id="A0A1R3VGR1"/>
<dbReference type="Proteomes" id="UP000188388">
    <property type="component" value="Unassembled WGS sequence"/>
</dbReference>
<dbReference type="Pfam" id="PF12833">
    <property type="entry name" value="HTH_18"/>
    <property type="match status" value="1"/>
</dbReference>
<feature type="domain" description="HTH araC/xylS-type" evidence="4">
    <location>
        <begin position="217"/>
        <end position="315"/>
    </location>
</feature>
<evidence type="ECO:0000256" key="1">
    <source>
        <dbReference type="ARBA" id="ARBA00023015"/>
    </source>
</evidence>
<dbReference type="Gene3D" id="1.10.10.60">
    <property type="entry name" value="Homeodomain-like"/>
    <property type="match status" value="1"/>
</dbReference>
<reference evidence="6" key="1">
    <citation type="submission" date="2017-01" db="EMBL/GenBank/DDBJ databases">
        <authorList>
            <person name="Brunel B."/>
        </authorList>
    </citation>
    <scope>NUCLEOTIDE SEQUENCE [LARGE SCALE GENOMIC DNA]</scope>
</reference>
<keyword evidence="2" id="KW-0238">DNA-binding</keyword>
<keyword evidence="6" id="KW-1185">Reference proteome</keyword>
<gene>
    <name evidence="5" type="ORF">BQ8794_50555</name>
</gene>
<dbReference type="PANTHER" id="PTHR46796:SF6">
    <property type="entry name" value="ARAC SUBFAMILY"/>
    <property type="match status" value="1"/>
</dbReference>
<sequence length="320" mass="35859">MRSGGRRKTLKRGWITAPRMNQRDAAMSFRPLLGDGRVRSQEEKSEPLQTASWGSSSIVFDNRRWACREAELRWTAPHHLIVLTDEGGTSHTSIRHEAKSLYDGMDRPGALTFVPAGAERQGFYRDVDLSYSALWIDPDISLPGCERLRDLPILVNRKDVVIATLLSSLRDEMALGHKPDTAYIEHLVALVSLRVATLNREQHPSVRHGCLSRRALGRVRAYIDAHMNADVSLSELAAVAGMAVDSFARRFKATTGLAPYAYVIEERVRRAEILLRETGLSIGSIAFRLGFSSQSHFTTTFRRLRGMTPRAYRVNSSPES</sequence>
<dbReference type="InterPro" id="IPR009057">
    <property type="entry name" value="Homeodomain-like_sf"/>
</dbReference>
<dbReference type="GO" id="GO:0043565">
    <property type="term" value="F:sequence-specific DNA binding"/>
    <property type="evidence" value="ECO:0007669"/>
    <property type="project" value="InterPro"/>
</dbReference>
<protein>
    <submittedName>
        <fullName evidence="5">AraC family transcriptional regulator</fullName>
    </submittedName>
</protein>